<keyword evidence="3" id="KW-0677">Repeat</keyword>
<dbReference type="AlphaFoldDB" id="A0A1C3L3A6"/>
<dbReference type="PROSITE" id="PS50294">
    <property type="entry name" value="WD_REPEATS_REGION"/>
    <property type="match status" value="1"/>
</dbReference>
<feature type="repeat" description="WD" evidence="4">
    <location>
        <begin position="303"/>
        <end position="345"/>
    </location>
</feature>
<dbReference type="VEuPathDB" id="PlasmoDB:PmUG01_14071800"/>
<dbReference type="Proteomes" id="UP000219799">
    <property type="component" value="Chromosome 14"/>
</dbReference>
<gene>
    <name evidence="7" type="primary">PWP1</name>
    <name evidence="7" type="ORF">PMLGA01_140055700</name>
</gene>
<feature type="repeat" description="WD" evidence="4">
    <location>
        <begin position="260"/>
        <end position="302"/>
    </location>
</feature>
<evidence type="ECO:0000256" key="2">
    <source>
        <dbReference type="ARBA" id="ARBA00022574"/>
    </source>
</evidence>
<evidence type="ECO:0000256" key="5">
    <source>
        <dbReference type="SAM" id="MobiDB-lite"/>
    </source>
</evidence>
<feature type="region of interest" description="Disordered" evidence="5">
    <location>
        <begin position="53"/>
        <end position="74"/>
    </location>
</feature>
<evidence type="ECO:0000259" key="6">
    <source>
        <dbReference type="Pfam" id="PF23419"/>
    </source>
</evidence>
<dbReference type="EMBL" id="LT594502">
    <property type="protein sequence ID" value="SBT81057.1"/>
    <property type="molecule type" value="Genomic_DNA"/>
</dbReference>
<feature type="region of interest" description="Disordered" evidence="5">
    <location>
        <begin position="219"/>
        <end position="249"/>
    </location>
</feature>
<dbReference type="InterPro" id="IPR036322">
    <property type="entry name" value="WD40_repeat_dom_sf"/>
</dbReference>
<dbReference type="InterPro" id="IPR044285">
    <property type="entry name" value="PWP1"/>
</dbReference>
<dbReference type="InterPro" id="IPR019775">
    <property type="entry name" value="WD40_repeat_CS"/>
</dbReference>
<dbReference type="GO" id="GO:0006364">
    <property type="term" value="P:rRNA processing"/>
    <property type="evidence" value="ECO:0007669"/>
    <property type="project" value="InterPro"/>
</dbReference>
<evidence type="ECO:0000256" key="1">
    <source>
        <dbReference type="ARBA" id="ARBA00022553"/>
    </source>
</evidence>
<accession>A0A1C3L3A6</accession>
<sequence>MEEEGAENENMYNIVQEKKNKKIKKKKLKKEKNVKVNDIVSCIAFLSKDEKKIGSKKDLWSEEDESSSIRGKNKSKKKRKKKSYVSESNEYIELENVFNDEHEYRKVITEDSIIANDKKYIYEDELHLETDDVLILNGKIYSDVGTLETHIFNYDEDIFNIYDDAIIDNYPLCLQIINTCSYYKNKNIVAIGTLNKDIGLWDVHNIQELEALSYLGNKDSSESGRKKGGDTKDGSKRCGVDKNGRKKRSRLDEDIQDDKLHGHSDCVTCLNLSKLTPNLLCSGSKDCSIILWDLSMLSPLHSFNFHNKKINNISFHTTDRNILLSTSSDKTIKIFDIRKNTVGLSIPFDRTPESTIWSIWDDSIIFSSDVKGYINKVDIRQVTSSSKSVPFNRDKNNTVQFKAFKKSCVALLSPTIDYKNLILAGSEDGIVKVFDFSIFTETEQPHCVYTKNIDRNLFCMQNNEDWPNVVFLGCDQLYDWDLKSCNEIKKYFKM</sequence>
<keyword evidence="1" id="KW-0597">Phosphoprotein</keyword>
<feature type="compositionally biased region" description="Basic and acidic residues" evidence="5">
    <location>
        <begin position="219"/>
        <end position="243"/>
    </location>
</feature>
<dbReference type="InterPro" id="IPR015943">
    <property type="entry name" value="WD40/YVTN_repeat-like_dom_sf"/>
</dbReference>
<dbReference type="SMART" id="SM00320">
    <property type="entry name" value="WD40"/>
    <property type="match status" value="4"/>
</dbReference>
<organism evidence="7 8">
    <name type="scientific">Plasmodium malariae</name>
    <dbReference type="NCBI Taxonomy" id="5858"/>
    <lineage>
        <taxon>Eukaryota</taxon>
        <taxon>Sar</taxon>
        <taxon>Alveolata</taxon>
        <taxon>Apicomplexa</taxon>
        <taxon>Aconoidasida</taxon>
        <taxon>Haemosporida</taxon>
        <taxon>Plasmodiidae</taxon>
        <taxon>Plasmodium</taxon>
        <taxon>Plasmodium (Plasmodium)</taxon>
    </lineage>
</organism>
<name>A0A1C3L3A6_PLAMA</name>
<dbReference type="PANTHER" id="PTHR14091:SF0">
    <property type="entry name" value="PERIODIC TRYPTOPHAN PROTEIN 1 HOMOLOG"/>
    <property type="match status" value="1"/>
</dbReference>
<dbReference type="Gene3D" id="2.130.10.10">
    <property type="entry name" value="YVTN repeat-like/Quinoprotein amine dehydrogenase"/>
    <property type="match status" value="1"/>
</dbReference>
<dbReference type="PROSITE" id="PS50082">
    <property type="entry name" value="WD_REPEATS_2"/>
    <property type="match status" value="2"/>
</dbReference>
<evidence type="ECO:0000256" key="4">
    <source>
        <dbReference type="PROSITE-ProRule" id="PRU00221"/>
    </source>
</evidence>
<dbReference type="PANTHER" id="PTHR14091">
    <property type="entry name" value="PERIODIC TRYPTOPHAN PROTEIN 1"/>
    <property type="match status" value="1"/>
</dbReference>
<dbReference type="Pfam" id="PF00400">
    <property type="entry name" value="WD40"/>
    <property type="match status" value="1"/>
</dbReference>
<feature type="domain" description="E3 ubiquitin-protein ligase RFWD3-like WD40" evidence="6">
    <location>
        <begin position="300"/>
        <end position="400"/>
    </location>
</feature>
<reference evidence="7 8" key="1">
    <citation type="submission" date="2016-06" db="EMBL/GenBank/DDBJ databases">
        <authorList>
            <consortium name="Pathogen Informatics"/>
        </authorList>
    </citation>
    <scope>NUCLEOTIDE SEQUENCE [LARGE SCALE GENOMIC DNA]</scope>
    <source>
        <strain evidence="7">PmlGA01</strain>
    </source>
</reference>
<protein>
    <submittedName>
        <fullName evidence="7">Periodic tryptophan protein 1, putative</fullName>
    </submittedName>
</protein>
<dbReference type="InterPro" id="IPR056527">
    <property type="entry name" value="WD40_RFWD3"/>
</dbReference>
<dbReference type="SUPFAM" id="SSF50978">
    <property type="entry name" value="WD40 repeat-like"/>
    <property type="match status" value="1"/>
</dbReference>
<proteinExistence type="predicted"/>
<dbReference type="PROSITE" id="PS00678">
    <property type="entry name" value="WD_REPEATS_1"/>
    <property type="match status" value="1"/>
</dbReference>
<evidence type="ECO:0000313" key="8">
    <source>
        <dbReference type="Proteomes" id="UP000219799"/>
    </source>
</evidence>
<dbReference type="Pfam" id="PF23419">
    <property type="entry name" value="WD40_RFWD3"/>
    <property type="match status" value="1"/>
</dbReference>
<evidence type="ECO:0000256" key="3">
    <source>
        <dbReference type="ARBA" id="ARBA00022737"/>
    </source>
</evidence>
<keyword evidence="2 4" id="KW-0853">WD repeat</keyword>
<evidence type="ECO:0000313" key="7">
    <source>
        <dbReference type="EMBL" id="SBT81057.1"/>
    </source>
</evidence>
<dbReference type="InterPro" id="IPR001680">
    <property type="entry name" value="WD40_rpt"/>
</dbReference>
<dbReference type="GO" id="GO:0005634">
    <property type="term" value="C:nucleus"/>
    <property type="evidence" value="ECO:0007669"/>
    <property type="project" value="TreeGrafter"/>
</dbReference>